<organism evidence="8 9">
    <name type="scientific">Wickerhamomyces anomalus (strain ATCC 58044 / CBS 1984 / NCYC 433 / NRRL Y-366-8)</name>
    <name type="common">Yeast</name>
    <name type="synonym">Hansenula anomala</name>
    <dbReference type="NCBI Taxonomy" id="683960"/>
    <lineage>
        <taxon>Eukaryota</taxon>
        <taxon>Fungi</taxon>
        <taxon>Dikarya</taxon>
        <taxon>Ascomycota</taxon>
        <taxon>Saccharomycotina</taxon>
        <taxon>Saccharomycetes</taxon>
        <taxon>Phaffomycetales</taxon>
        <taxon>Wickerhamomycetaceae</taxon>
        <taxon>Wickerhamomyces</taxon>
    </lineage>
</organism>
<feature type="transmembrane region" description="Helical" evidence="7">
    <location>
        <begin position="51"/>
        <end position="69"/>
    </location>
</feature>
<dbReference type="Pfam" id="PF03661">
    <property type="entry name" value="TMEM33_Pom33"/>
    <property type="match status" value="1"/>
</dbReference>
<evidence type="ECO:0000313" key="9">
    <source>
        <dbReference type="Proteomes" id="UP000094112"/>
    </source>
</evidence>
<evidence type="ECO:0000256" key="5">
    <source>
        <dbReference type="ARBA" id="ARBA00023136"/>
    </source>
</evidence>
<evidence type="ECO:0000256" key="7">
    <source>
        <dbReference type="SAM" id="Phobius"/>
    </source>
</evidence>
<dbReference type="GO" id="GO:0016020">
    <property type="term" value="C:membrane"/>
    <property type="evidence" value="ECO:0007669"/>
    <property type="project" value="UniProtKB-SubCell"/>
</dbReference>
<accession>A0A1E3NW62</accession>
<dbReference type="GO" id="GO:0005783">
    <property type="term" value="C:endoplasmic reticulum"/>
    <property type="evidence" value="ECO:0007669"/>
    <property type="project" value="TreeGrafter"/>
</dbReference>
<evidence type="ECO:0000256" key="2">
    <source>
        <dbReference type="ARBA" id="ARBA00007322"/>
    </source>
</evidence>
<keyword evidence="3 7" id="KW-0812">Transmembrane</keyword>
<reference evidence="8 9" key="1">
    <citation type="journal article" date="2016" name="Proc. Natl. Acad. Sci. U.S.A.">
        <title>Comparative genomics of biotechnologically important yeasts.</title>
        <authorList>
            <person name="Riley R."/>
            <person name="Haridas S."/>
            <person name="Wolfe K.H."/>
            <person name="Lopes M.R."/>
            <person name="Hittinger C.T."/>
            <person name="Goeker M."/>
            <person name="Salamov A.A."/>
            <person name="Wisecaver J.H."/>
            <person name="Long T.M."/>
            <person name="Calvey C.H."/>
            <person name="Aerts A.L."/>
            <person name="Barry K.W."/>
            <person name="Choi C."/>
            <person name="Clum A."/>
            <person name="Coughlan A.Y."/>
            <person name="Deshpande S."/>
            <person name="Douglass A.P."/>
            <person name="Hanson S.J."/>
            <person name="Klenk H.-P."/>
            <person name="LaButti K.M."/>
            <person name="Lapidus A."/>
            <person name="Lindquist E.A."/>
            <person name="Lipzen A.M."/>
            <person name="Meier-Kolthoff J.P."/>
            <person name="Ohm R.A."/>
            <person name="Otillar R.P."/>
            <person name="Pangilinan J.L."/>
            <person name="Peng Y."/>
            <person name="Rokas A."/>
            <person name="Rosa C.A."/>
            <person name="Scheuner C."/>
            <person name="Sibirny A.A."/>
            <person name="Slot J.C."/>
            <person name="Stielow J.B."/>
            <person name="Sun H."/>
            <person name="Kurtzman C.P."/>
            <person name="Blackwell M."/>
            <person name="Grigoriev I.V."/>
            <person name="Jeffries T.W."/>
        </authorList>
    </citation>
    <scope>NUCLEOTIDE SEQUENCE [LARGE SCALE GENOMIC DNA]</scope>
    <source>
        <strain evidence="9">ATCC 58044 / CBS 1984 / NCYC 433 / NRRL Y-366-8</strain>
    </source>
</reference>
<dbReference type="PANTHER" id="PTHR12703:SF4">
    <property type="entry name" value="TRANSMEMBRANE PROTEIN 33"/>
    <property type="match status" value="1"/>
</dbReference>
<keyword evidence="4 7" id="KW-1133">Transmembrane helix</keyword>
<dbReference type="OrthoDB" id="3978714at2759"/>
<gene>
    <name evidence="8" type="ORF">WICANDRAFT_70558</name>
</gene>
<dbReference type="Proteomes" id="UP000094112">
    <property type="component" value="Unassembled WGS sequence"/>
</dbReference>
<feature type="compositionally biased region" description="Low complexity" evidence="6">
    <location>
        <begin position="19"/>
        <end position="33"/>
    </location>
</feature>
<sequence length="284" mass="32066">MAQTIPRQEEKPIRGGEATSTTGSTGSSTPLKKSSPIENLLQVVNASYPRTAWFVGNVVVVFNTILYLLSYKSGGWLNLTWYKFVFIGALDTFGIVLYENLSKYKTTTGSLSYGLLLQDDNVHYLYDGLIWLILPRRTLATAPFLFFSIFHVLSFSATEILPALNVSSALNAKVSNFAKIHHERSRRLAANFELLLLIQLIFRALFWRKGSWISLILYSLFIKIKTERSVFTRSTLKNWEVRIDGLVSAQNVPPVVKAQWGSFKRGLKSIGSFSLVREAEEKTK</sequence>
<evidence type="ECO:0000256" key="6">
    <source>
        <dbReference type="SAM" id="MobiDB-lite"/>
    </source>
</evidence>
<evidence type="ECO:0000256" key="1">
    <source>
        <dbReference type="ARBA" id="ARBA00004141"/>
    </source>
</evidence>
<comment type="subcellular location">
    <subcellularLocation>
        <location evidence="1">Membrane</location>
        <topology evidence="1">Multi-pass membrane protein</topology>
    </subcellularLocation>
</comment>
<dbReference type="GO" id="GO:0061024">
    <property type="term" value="P:membrane organization"/>
    <property type="evidence" value="ECO:0007669"/>
    <property type="project" value="TreeGrafter"/>
</dbReference>
<dbReference type="InterPro" id="IPR051645">
    <property type="entry name" value="PER33/POM33_regulator"/>
</dbReference>
<evidence type="ECO:0000313" key="8">
    <source>
        <dbReference type="EMBL" id="ODQ57449.1"/>
    </source>
</evidence>
<name>A0A1E3NW62_WICAA</name>
<dbReference type="GO" id="GO:0071786">
    <property type="term" value="P:endoplasmic reticulum tubular network organization"/>
    <property type="evidence" value="ECO:0007669"/>
    <property type="project" value="TreeGrafter"/>
</dbReference>
<feature type="transmembrane region" description="Helical" evidence="7">
    <location>
        <begin position="188"/>
        <end position="207"/>
    </location>
</feature>
<feature type="region of interest" description="Disordered" evidence="6">
    <location>
        <begin position="1"/>
        <end position="33"/>
    </location>
</feature>
<dbReference type="EMBL" id="KV454213">
    <property type="protein sequence ID" value="ODQ57449.1"/>
    <property type="molecule type" value="Genomic_DNA"/>
</dbReference>
<dbReference type="GeneID" id="30201456"/>
<dbReference type="RefSeq" id="XP_019036656.1">
    <property type="nucleotide sequence ID" value="XM_019184210.1"/>
</dbReference>
<evidence type="ECO:0000256" key="4">
    <source>
        <dbReference type="ARBA" id="ARBA00022989"/>
    </source>
</evidence>
<dbReference type="InterPro" id="IPR005344">
    <property type="entry name" value="TMEM33/Pom33"/>
</dbReference>
<dbReference type="AlphaFoldDB" id="A0A1E3NW62"/>
<keyword evidence="5 7" id="KW-0472">Membrane</keyword>
<feature type="transmembrane region" description="Helical" evidence="7">
    <location>
        <begin position="81"/>
        <end position="98"/>
    </location>
</feature>
<protein>
    <submittedName>
        <fullName evidence="8">Uncharacterized protein</fullName>
    </submittedName>
</protein>
<dbReference type="PANTHER" id="PTHR12703">
    <property type="entry name" value="TRANSMEMBRANE PROTEIN 33"/>
    <property type="match status" value="1"/>
</dbReference>
<evidence type="ECO:0000256" key="3">
    <source>
        <dbReference type="ARBA" id="ARBA00022692"/>
    </source>
</evidence>
<keyword evidence="9" id="KW-1185">Reference proteome</keyword>
<dbReference type="STRING" id="683960.A0A1E3NW62"/>
<comment type="similarity">
    <text evidence="2">Belongs to the PER33/POM33 family.</text>
</comment>
<proteinExistence type="inferred from homology"/>